<protein>
    <submittedName>
        <fullName evidence="2">DUF2281 domain-containing protein</fullName>
    </submittedName>
</protein>
<evidence type="ECO:0000259" key="1">
    <source>
        <dbReference type="Pfam" id="PF10047"/>
    </source>
</evidence>
<evidence type="ECO:0000313" key="3">
    <source>
        <dbReference type="Proteomes" id="UP000479293"/>
    </source>
</evidence>
<dbReference type="AlphaFoldDB" id="A0A7C9BHC9"/>
<comment type="caution">
    <text evidence="2">The sequence shown here is derived from an EMBL/GenBank/DDBJ whole genome shotgun (WGS) entry which is preliminary data.</text>
</comment>
<dbReference type="EMBL" id="WHLY01000002">
    <property type="protein sequence ID" value="MPR35860.1"/>
    <property type="molecule type" value="Genomic_DNA"/>
</dbReference>
<dbReference type="Pfam" id="PF10047">
    <property type="entry name" value="DUF2281"/>
    <property type="match status" value="1"/>
</dbReference>
<organism evidence="2 3">
    <name type="scientific">Salmonirosea aquatica</name>
    <dbReference type="NCBI Taxonomy" id="2654236"/>
    <lineage>
        <taxon>Bacteria</taxon>
        <taxon>Pseudomonadati</taxon>
        <taxon>Bacteroidota</taxon>
        <taxon>Cytophagia</taxon>
        <taxon>Cytophagales</taxon>
        <taxon>Spirosomataceae</taxon>
        <taxon>Salmonirosea</taxon>
    </lineage>
</organism>
<accession>A0A7C9BHC9</accession>
<gene>
    <name evidence="2" type="ORF">GBK04_21535</name>
</gene>
<reference evidence="2 3" key="1">
    <citation type="submission" date="2019-10" db="EMBL/GenBank/DDBJ databases">
        <title>Draft Genome Sequence of Cytophagaceae sp. SJW1-29.</title>
        <authorList>
            <person name="Choi A."/>
        </authorList>
    </citation>
    <scope>NUCLEOTIDE SEQUENCE [LARGE SCALE GENOMIC DNA]</scope>
    <source>
        <strain evidence="2 3">SJW1-29</strain>
    </source>
</reference>
<feature type="domain" description="DUF2281" evidence="1">
    <location>
        <begin position="8"/>
        <end position="41"/>
    </location>
</feature>
<keyword evidence="3" id="KW-1185">Reference proteome</keyword>
<proteinExistence type="predicted"/>
<dbReference type="InterPro" id="IPR018739">
    <property type="entry name" value="DUF2281"/>
</dbReference>
<dbReference type="Proteomes" id="UP000479293">
    <property type="component" value="Unassembled WGS sequence"/>
</dbReference>
<evidence type="ECO:0000313" key="2">
    <source>
        <dbReference type="EMBL" id="MPR35860.1"/>
    </source>
</evidence>
<sequence length="43" mass="5205">MTFGQQSGRNHQKLNFRFGSWKGMFVMDPDFDEPLNDFKKYMQ</sequence>
<name>A0A7C9BHC9_9BACT</name>
<dbReference type="RefSeq" id="WP_152763278.1">
    <property type="nucleotide sequence ID" value="NZ_WHLY01000002.1"/>
</dbReference>